<organism evidence="1 2">
    <name type="scientific">Halosimplex pelagicum</name>
    <dbReference type="NCBI Taxonomy" id="869886"/>
    <lineage>
        <taxon>Archaea</taxon>
        <taxon>Methanobacteriati</taxon>
        <taxon>Methanobacteriota</taxon>
        <taxon>Stenosarchaea group</taxon>
        <taxon>Halobacteria</taxon>
        <taxon>Halobacteriales</taxon>
        <taxon>Haloarculaceae</taxon>
        <taxon>Halosimplex</taxon>
    </lineage>
</organism>
<evidence type="ECO:0000313" key="2">
    <source>
        <dbReference type="Proteomes" id="UP000509346"/>
    </source>
</evidence>
<protein>
    <submittedName>
        <fullName evidence="1">Zf-TFIIB domain-containing protein</fullName>
    </submittedName>
</protein>
<proteinExistence type="predicted"/>
<name>A0A7D5PCN3_9EURY</name>
<accession>A0A7D5PCN3</accession>
<dbReference type="OrthoDB" id="297846at2157"/>
<sequence>MRGTYRFCPHCGTRLVARSSRTGVPSYECPDCSGGRR</sequence>
<keyword evidence="2" id="KW-1185">Reference proteome</keyword>
<dbReference type="AlphaFoldDB" id="A0A7D5PCN3"/>
<dbReference type="EMBL" id="CP058909">
    <property type="protein sequence ID" value="QLH83342.1"/>
    <property type="molecule type" value="Genomic_DNA"/>
</dbReference>
<gene>
    <name evidence="1" type="ORF">HZS54_17645</name>
</gene>
<evidence type="ECO:0000313" key="1">
    <source>
        <dbReference type="EMBL" id="QLH83342.1"/>
    </source>
</evidence>
<reference evidence="1 2" key="1">
    <citation type="submission" date="2020-07" db="EMBL/GenBank/DDBJ databases">
        <title>Halosimplex litoreum sp. nov. and Halosimplex rubrum sp. nov., isolated from different salt environments.</title>
        <authorList>
            <person name="Cui H."/>
        </authorList>
    </citation>
    <scope>NUCLEOTIDE SEQUENCE [LARGE SCALE GENOMIC DNA]</scope>
    <source>
        <strain evidence="1 2">R2</strain>
    </source>
</reference>
<dbReference type="KEGG" id="hpel:HZS54_17645"/>
<dbReference type="Proteomes" id="UP000509346">
    <property type="component" value="Chromosome"/>
</dbReference>